<comment type="caution">
    <text evidence="2">The sequence shown here is derived from an EMBL/GenBank/DDBJ whole genome shotgun (WGS) entry which is preliminary data.</text>
</comment>
<reference evidence="2" key="1">
    <citation type="journal article" date="2023" name="Plant J.">
        <title>The genome of the king protea, Protea cynaroides.</title>
        <authorList>
            <person name="Chang J."/>
            <person name="Duong T.A."/>
            <person name="Schoeman C."/>
            <person name="Ma X."/>
            <person name="Roodt D."/>
            <person name="Barker N."/>
            <person name="Li Z."/>
            <person name="Van de Peer Y."/>
            <person name="Mizrachi E."/>
        </authorList>
    </citation>
    <scope>NUCLEOTIDE SEQUENCE</scope>
    <source>
        <tissue evidence="2">Young leaves</tissue>
    </source>
</reference>
<dbReference type="EMBL" id="JAMYWD010000008">
    <property type="protein sequence ID" value="KAJ4963593.1"/>
    <property type="molecule type" value="Genomic_DNA"/>
</dbReference>
<proteinExistence type="predicted"/>
<keyword evidence="1" id="KW-0472">Membrane</keyword>
<accession>A0A9Q0HF53</accession>
<name>A0A9Q0HF53_9MAGN</name>
<dbReference type="AlphaFoldDB" id="A0A9Q0HF53"/>
<keyword evidence="1" id="KW-1133">Transmembrane helix</keyword>
<organism evidence="2 3">
    <name type="scientific">Protea cynaroides</name>
    <dbReference type="NCBI Taxonomy" id="273540"/>
    <lineage>
        <taxon>Eukaryota</taxon>
        <taxon>Viridiplantae</taxon>
        <taxon>Streptophyta</taxon>
        <taxon>Embryophyta</taxon>
        <taxon>Tracheophyta</taxon>
        <taxon>Spermatophyta</taxon>
        <taxon>Magnoliopsida</taxon>
        <taxon>Proteales</taxon>
        <taxon>Proteaceae</taxon>
        <taxon>Protea</taxon>
    </lineage>
</organism>
<evidence type="ECO:0000313" key="2">
    <source>
        <dbReference type="EMBL" id="KAJ4963593.1"/>
    </source>
</evidence>
<gene>
    <name evidence="2" type="ORF">NE237_023532</name>
</gene>
<feature type="transmembrane region" description="Helical" evidence="1">
    <location>
        <begin position="217"/>
        <end position="240"/>
    </location>
</feature>
<protein>
    <submittedName>
        <fullName evidence="2">Uncharacterized protein</fullName>
    </submittedName>
</protein>
<evidence type="ECO:0000313" key="3">
    <source>
        <dbReference type="Proteomes" id="UP001141806"/>
    </source>
</evidence>
<evidence type="ECO:0000256" key="1">
    <source>
        <dbReference type="SAM" id="Phobius"/>
    </source>
</evidence>
<dbReference type="Proteomes" id="UP001141806">
    <property type="component" value="Unassembled WGS sequence"/>
</dbReference>
<keyword evidence="3" id="KW-1185">Reference proteome</keyword>
<keyword evidence="1" id="KW-0812">Transmembrane</keyword>
<sequence>MMKELSVGMSRVIWQTPTVIFTIGGEASDVDGNKGACMLQIQGLNRGLFSLIHGSVTADQSGSLVCISNGGSPIATGRLQAAVVLSTRAATTSLVMAERFGMSTAKVGSGSAGPSMVSVTVQEKRCSERGDPGEQEGASGSTIGLGGGVSISHVRSHGIAEAQTPFSGVGEGAGKLGRLYQVLLMGTRTAGKGSDRREGEPTLGYLRQLFSDVIRHSAINAFVGAIIHVCLILAVGLVMIDSVGVVQAADAIGDVKDMVSSMGGINLFP</sequence>